<evidence type="ECO:0000313" key="2">
    <source>
        <dbReference type="EMBL" id="MFK9095121.1"/>
    </source>
</evidence>
<accession>A0ABW8RSK6</accession>
<dbReference type="PANTHER" id="PTHR42951:SF17">
    <property type="entry name" value="METALLO-BETA-LACTAMASE DOMAIN-CONTAINING PROTEIN"/>
    <property type="match status" value="1"/>
</dbReference>
<dbReference type="Pfam" id="PF00753">
    <property type="entry name" value="Lactamase_B"/>
    <property type="match status" value="1"/>
</dbReference>
<sequence>MENIQDSKFEKSFLPMTSIGSGVGIAVLPDVYCYTDQIVNLALVGNPDETNEFVLIDTGMPKSADEIKEMVHDRFGGAARPKAILLTHGHFDHVGSVAMLLEDWHVPVYAHELELPYLTGKKDYPPGDPNVDSGLVAKMSPMFPNHGIDISAQVQKLPEDGTVPCMPGWKWIHTPGHTPGHISLYREQDGALIAGDAFVTVKQESLYKVMTQTQEISGPPKYYTTNWDAAYESVKKLAALKPQVAMTGHGLPMSGKVLAENLNYLVEHFAEIGRPDSGRYVN</sequence>
<feature type="domain" description="Metallo-beta-lactamase" evidence="1">
    <location>
        <begin position="38"/>
        <end position="249"/>
    </location>
</feature>
<keyword evidence="3" id="KW-1185">Reference proteome</keyword>
<dbReference type="CDD" id="cd07721">
    <property type="entry name" value="yflN-like_MBL-fold"/>
    <property type="match status" value="1"/>
</dbReference>
<evidence type="ECO:0000259" key="1">
    <source>
        <dbReference type="SMART" id="SM00849"/>
    </source>
</evidence>
<dbReference type="EMBL" id="JBJHQH010000034">
    <property type="protein sequence ID" value="MFK9095121.1"/>
    <property type="molecule type" value="Genomic_DNA"/>
</dbReference>
<comment type="caution">
    <text evidence="2">The sequence shown here is derived from an EMBL/GenBank/DDBJ whole genome shotgun (WGS) entry which is preliminary data.</text>
</comment>
<dbReference type="Proteomes" id="UP001623041">
    <property type="component" value="Unassembled WGS sequence"/>
</dbReference>
<reference evidence="2 3" key="1">
    <citation type="submission" date="2024-11" db="EMBL/GenBank/DDBJ databases">
        <authorList>
            <person name="Lucas J.A."/>
        </authorList>
    </citation>
    <scope>NUCLEOTIDE SEQUENCE [LARGE SCALE GENOMIC DNA]</scope>
    <source>
        <strain evidence="2 3">Z 5.4</strain>
    </source>
</reference>
<dbReference type="PANTHER" id="PTHR42951">
    <property type="entry name" value="METALLO-BETA-LACTAMASE DOMAIN-CONTAINING"/>
    <property type="match status" value="1"/>
</dbReference>
<name>A0ABW8RSK6_9BACI</name>
<dbReference type="Gene3D" id="3.60.15.10">
    <property type="entry name" value="Ribonuclease Z/Hydroxyacylglutathione hydrolase-like"/>
    <property type="match status" value="1"/>
</dbReference>
<gene>
    <name evidence="2" type="ORF">ACJEBI_27145</name>
</gene>
<protein>
    <submittedName>
        <fullName evidence="2">MBL fold metallo-hydrolase</fullName>
    </submittedName>
</protein>
<dbReference type="InterPro" id="IPR050855">
    <property type="entry name" value="NDM-1-like"/>
</dbReference>
<proteinExistence type="predicted"/>
<dbReference type="SMART" id="SM00849">
    <property type="entry name" value="Lactamase_B"/>
    <property type="match status" value="1"/>
</dbReference>
<dbReference type="InterPro" id="IPR036866">
    <property type="entry name" value="RibonucZ/Hydroxyglut_hydro"/>
</dbReference>
<organism evidence="2 3">
    <name type="scientific">Bacillus salipaludis</name>
    <dbReference type="NCBI Taxonomy" id="2547811"/>
    <lineage>
        <taxon>Bacteria</taxon>
        <taxon>Bacillati</taxon>
        <taxon>Bacillota</taxon>
        <taxon>Bacilli</taxon>
        <taxon>Bacillales</taxon>
        <taxon>Bacillaceae</taxon>
        <taxon>Bacillus</taxon>
    </lineage>
</organism>
<dbReference type="InterPro" id="IPR001279">
    <property type="entry name" value="Metallo-B-lactamas"/>
</dbReference>
<dbReference type="SUPFAM" id="SSF56281">
    <property type="entry name" value="Metallo-hydrolase/oxidoreductase"/>
    <property type="match status" value="1"/>
</dbReference>
<dbReference type="RefSeq" id="WP_406583528.1">
    <property type="nucleotide sequence ID" value="NZ_JBJHQH010000034.1"/>
</dbReference>
<evidence type="ECO:0000313" key="3">
    <source>
        <dbReference type="Proteomes" id="UP001623041"/>
    </source>
</evidence>